<evidence type="ECO:0000256" key="2">
    <source>
        <dbReference type="SAM" id="SignalP"/>
    </source>
</evidence>
<feature type="signal peptide" evidence="2">
    <location>
        <begin position="1"/>
        <end position="30"/>
    </location>
</feature>
<dbReference type="EMBL" id="JACHOA010000001">
    <property type="protein sequence ID" value="MBB4612257.1"/>
    <property type="molecule type" value="Genomic_DNA"/>
</dbReference>
<name>A0A7W7ESJ5_9SPHN</name>
<feature type="compositionally biased region" description="Polar residues" evidence="1">
    <location>
        <begin position="127"/>
        <end position="148"/>
    </location>
</feature>
<sequence length="196" mass="19817">MRVPQSLIAVSIRITAVATASALLAGQAAAQFGGFSIPSIPRNTSSAQKSSGGCPKGKSKSAGSSILGGLIGQSVGRAASSTGFGSYFPSAEVADTLTNAIACRLDPEEQKQAAEATVEATRGEEVGSSSSWTSNTRENVSGTSTITGRNDEVASNGAVGRQCITVTDVIIVNGEETTANKRMCRAPGSARYALAA</sequence>
<evidence type="ECO:0000256" key="1">
    <source>
        <dbReference type="SAM" id="MobiDB-lite"/>
    </source>
</evidence>
<organism evidence="3 4">
    <name type="scientific">Novosphingobium taihuense</name>
    <dbReference type="NCBI Taxonomy" id="260085"/>
    <lineage>
        <taxon>Bacteria</taxon>
        <taxon>Pseudomonadati</taxon>
        <taxon>Pseudomonadota</taxon>
        <taxon>Alphaproteobacteria</taxon>
        <taxon>Sphingomonadales</taxon>
        <taxon>Sphingomonadaceae</taxon>
        <taxon>Novosphingobium</taxon>
    </lineage>
</organism>
<proteinExistence type="predicted"/>
<gene>
    <name evidence="3" type="ORF">GGR37_000503</name>
</gene>
<evidence type="ECO:0000313" key="3">
    <source>
        <dbReference type="EMBL" id="MBB4612257.1"/>
    </source>
</evidence>
<dbReference type="RefSeq" id="WP_246415391.1">
    <property type="nucleotide sequence ID" value="NZ_JACHOA010000001.1"/>
</dbReference>
<feature type="region of interest" description="Disordered" evidence="1">
    <location>
        <begin position="111"/>
        <end position="151"/>
    </location>
</feature>
<reference evidence="3 4" key="1">
    <citation type="submission" date="2020-08" db="EMBL/GenBank/DDBJ databases">
        <title>Genomic Encyclopedia of Type Strains, Phase IV (KMG-IV): sequencing the most valuable type-strain genomes for metagenomic binning, comparative biology and taxonomic classification.</title>
        <authorList>
            <person name="Goeker M."/>
        </authorList>
    </citation>
    <scope>NUCLEOTIDE SEQUENCE [LARGE SCALE GENOMIC DNA]</scope>
    <source>
        <strain evidence="3 4">DSM 17507</strain>
    </source>
</reference>
<keyword evidence="2" id="KW-0732">Signal</keyword>
<comment type="caution">
    <text evidence="3">The sequence shown here is derived from an EMBL/GenBank/DDBJ whole genome shotgun (WGS) entry which is preliminary data.</text>
</comment>
<dbReference type="Proteomes" id="UP000538566">
    <property type="component" value="Unassembled WGS sequence"/>
</dbReference>
<dbReference type="AlphaFoldDB" id="A0A7W7ESJ5"/>
<protein>
    <submittedName>
        <fullName evidence="3">Surface antigen</fullName>
    </submittedName>
</protein>
<feature type="chain" id="PRO_5031568770" evidence="2">
    <location>
        <begin position="31"/>
        <end position="196"/>
    </location>
</feature>
<accession>A0A7W7ESJ5</accession>
<keyword evidence="4" id="KW-1185">Reference proteome</keyword>
<evidence type="ECO:0000313" key="4">
    <source>
        <dbReference type="Proteomes" id="UP000538566"/>
    </source>
</evidence>